<keyword evidence="2" id="KW-1185">Reference proteome</keyword>
<evidence type="ECO:0000313" key="2">
    <source>
        <dbReference type="Proteomes" id="UP001215598"/>
    </source>
</evidence>
<reference evidence="1" key="1">
    <citation type="submission" date="2023-03" db="EMBL/GenBank/DDBJ databases">
        <title>Massive genome expansion in bonnet fungi (Mycena s.s.) driven by repeated elements and novel gene families across ecological guilds.</title>
        <authorList>
            <consortium name="Lawrence Berkeley National Laboratory"/>
            <person name="Harder C.B."/>
            <person name="Miyauchi S."/>
            <person name="Viragh M."/>
            <person name="Kuo A."/>
            <person name="Thoen E."/>
            <person name="Andreopoulos B."/>
            <person name="Lu D."/>
            <person name="Skrede I."/>
            <person name="Drula E."/>
            <person name="Henrissat B."/>
            <person name="Morin E."/>
            <person name="Kohler A."/>
            <person name="Barry K."/>
            <person name="LaButti K."/>
            <person name="Morin E."/>
            <person name="Salamov A."/>
            <person name="Lipzen A."/>
            <person name="Mereny Z."/>
            <person name="Hegedus B."/>
            <person name="Baldrian P."/>
            <person name="Stursova M."/>
            <person name="Weitz H."/>
            <person name="Taylor A."/>
            <person name="Grigoriev I.V."/>
            <person name="Nagy L.G."/>
            <person name="Martin F."/>
            <person name="Kauserud H."/>
        </authorList>
    </citation>
    <scope>NUCLEOTIDE SEQUENCE</scope>
    <source>
        <strain evidence="1">CBHHK182m</strain>
    </source>
</reference>
<evidence type="ECO:0000313" key="1">
    <source>
        <dbReference type="EMBL" id="KAJ7752352.1"/>
    </source>
</evidence>
<name>A0AAD7N9F6_9AGAR</name>
<accession>A0AAD7N9F6</accession>
<organism evidence="1 2">
    <name type="scientific">Mycena metata</name>
    <dbReference type="NCBI Taxonomy" id="1033252"/>
    <lineage>
        <taxon>Eukaryota</taxon>
        <taxon>Fungi</taxon>
        <taxon>Dikarya</taxon>
        <taxon>Basidiomycota</taxon>
        <taxon>Agaricomycotina</taxon>
        <taxon>Agaricomycetes</taxon>
        <taxon>Agaricomycetidae</taxon>
        <taxon>Agaricales</taxon>
        <taxon>Marasmiineae</taxon>
        <taxon>Mycenaceae</taxon>
        <taxon>Mycena</taxon>
    </lineage>
</organism>
<dbReference type="Proteomes" id="UP001215598">
    <property type="component" value="Unassembled WGS sequence"/>
</dbReference>
<dbReference type="AlphaFoldDB" id="A0AAD7N9F6"/>
<sequence>MSARRQVCSIKQAFNVPKSTVLSLLTQASTRSILIQITILDLFFDHRFNAFNHVTSFNSP</sequence>
<proteinExistence type="predicted"/>
<gene>
    <name evidence="1" type="ORF">B0H16DRAFT_1723708</name>
</gene>
<protein>
    <submittedName>
        <fullName evidence="1">Uncharacterized protein</fullName>
    </submittedName>
</protein>
<dbReference type="EMBL" id="JARKIB010000059">
    <property type="protein sequence ID" value="KAJ7752352.1"/>
    <property type="molecule type" value="Genomic_DNA"/>
</dbReference>
<comment type="caution">
    <text evidence="1">The sequence shown here is derived from an EMBL/GenBank/DDBJ whole genome shotgun (WGS) entry which is preliminary data.</text>
</comment>